<dbReference type="InterPro" id="IPR036388">
    <property type="entry name" value="WH-like_DNA-bd_sf"/>
</dbReference>
<evidence type="ECO:0000256" key="1">
    <source>
        <dbReference type="ARBA" id="ARBA00009437"/>
    </source>
</evidence>
<accession>A0A7T4B0V0</accession>
<dbReference type="GO" id="GO:0003677">
    <property type="term" value="F:DNA binding"/>
    <property type="evidence" value="ECO:0007669"/>
    <property type="project" value="UniProtKB-KW"/>
</dbReference>
<keyword evidence="3" id="KW-0238">DNA-binding</keyword>
<sequence>MKMDLRQLRYFVAVAEELHFGRAAARMHISQPPLSQQIRLLEDTLGTQLFRRNQRNVRLTHEGEVLLAHIKPLLARWDETPGIVAAAKRGDAGFLRVGFTAASAYYLIPTAIGSFTRRFPAVELALHEMISNDQVSGLLENRLDVGLMRPHARHPDLMSQKLLDEPLMAVLPAQHPLAARPAIDLPSLRDLPLISFTPANSPYLRDMVEGLLGRDGHTPLVVQRATQPHTLVSLVAAGLGVALVPELTSRNRLDGVVYRPLAVQDPPVAEMYVCWRKQATSTLLENFLASLAEAARSR</sequence>
<keyword evidence="4" id="KW-0804">Transcription</keyword>
<dbReference type="PANTHER" id="PTHR30346">
    <property type="entry name" value="TRANSCRIPTIONAL DUAL REGULATOR HCAR-RELATED"/>
    <property type="match status" value="1"/>
</dbReference>
<evidence type="ECO:0000256" key="4">
    <source>
        <dbReference type="ARBA" id="ARBA00023163"/>
    </source>
</evidence>
<dbReference type="Pfam" id="PF03466">
    <property type="entry name" value="LysR_substrate"/>
    <property type="match status" value="1"/>
</dbReference>
<dbReference type="SUPFAM" id="SSF46785">
    <property type="entry name" value="Winged helix' DNA-binding domain"/>
    <property type="match status" value="1"/>
</dbReference>
<evidence type="ECO:0000259" key="5">
    <source>
        <dbReference type="PROSITE" id="PS50931"/>
    </source>
</evidence>
<feature type="domain" description="HTH lysR-type" evidence="5">
    <location>
        <begin position="3"/>
        <end position="60"/>
    </location>
</feature>
<dbReference type="AlphaFoldDB" id="A0A7T4B0V0"/>
<evidence type="ECO:0000313" key="6">
    <source>
        <dbReference type="EMBL" id="QQB33625.1"/>
    </source>
</evidence>
<gene>
    <name evidence="6" type="ORF">I6I07_23790</name>
</gene>
<protein>
    <submittedName>
        <fullName evidence="6">LysR family transcriptional regulator</fullName>
    </submittedName>
</protein>
<evidence type="ECO:0000256" key="3">
    <source>
        <dbReference type="ARBA" id="ARBA00023125"/>
    </source>
</evidence>
<dbReference type="FunFam" id="1.10.10.10:FF:000001">
    <property type="entry name" value="LysR family transcriptional regulator"/>
    <property type="match status" value="1"/>
</dbReference>
<evidence type="ECO:0000313" key="7">
    <source>
        <dbReference type="Proteomes" id="UP000595231"/>
    </source>
</evidence>
<dbReference type="Gene3D" id="1.10.10.10">
    <property type="entry name" value="Winged helix-like DNA-binding domain superfamily/Winged helix DNA-binding domain"/>
    <property type="match status" value="1"/>
</dbReference>
<dbReference type="PANTHER" id="PTHR30346:SF0">
    <property type="entry name" value="HCA OPERON TRANSCRIPTIONAL ACTIVATOR HCAR"/>
    <property type="match status" value="1"/>
</dbReference>
<comment type="similarity">
    <text evidence="1">Belongs to the LysR transcriptional regulatory family.</text>
</comment>
<dbReference type="RefSeq" id="WP_198483980.1">
    <property type="nucleotide sequence ID" value="NZ_CP065997.1"/>
</dbReference>
<dbReference type="EMBL" id="CP065997">
    <property type="protein sequence ID" value="QQB33625.1"/>
    <property type="molecule type" value="Genomic_DNA"/>
</dbReference>
<dbReference type="Gene3D" id="3.40.190.10">
    <property type="entry name" value="Periplasmic binding protein-like II"/>
    <property type="match status" value="2"/>
</dbReference>
<dbReference type="InterPro" id="IPR036390">
    <property type="entry name" value="WH_DNA-bd_sf"/>
</dbReference>
<dbReference type="Pfam" id="PF00126">
    <property type="entry name" value="HTH_1"/>
    <property type="match status" value="1"/>
</dbReference>
<proteinExistence type="inferred from homology"/>
<evidence type="ECO:0000256" key="2">
    <source>
        <dbReference type="ARBA" id="ARBA00023015"/>
    </source>
</evidence>
<reference evidence="6 7" key="1">
    <citation type="submission" date="2020-12" db="EMBL/GenBank/DDBJ databases">
        <title>FDA dAtabase for Regulatory Grade micrObial Sequences (FDA-ARGOS): Supporting development and validation of Infectious Disease Dx tests.</title>
        <authorList>
            <person name="Sproer C."/>
            <person name="Gronow S."/>
            <person name="Severitt S."/>
            <person name="Schroder I."/>
            <person name="Tallon L."/>
            <person name="Sadzewicz L."/>
            <person name="Zhao X."/>
            <person name="Boylan J."/>
            <person name="Ott S."/>
            <person name="Bowen H."/>
            <person name="Vavikolanu K."/>
            <person name="Mehta A."/>
            <person name="Aluvathingal J."/>
            <person name="Nadendla S."/>
            <person name="Lowell S."/>
            <person name="Myers T."/>
            <person name="Yan Y."/>
            <person name="Sichtig H."/>
        </authorList>
    </citation>
    <scope>NUCLEOTIDE SEQUENCE [LARGE SCALE GENOMIC DNA]</scope>
    <source>
        <strain evidence="6 7">FDAARGOS_1050</strain>
    </source>
</reference>
<dbReference type="Proteomes" id="UP000595231">
    <property type="component" value="Chromosome"/>
</dbReference>
<dbReference type="InterPro" id="IPR000847">
    <property type="entry name" value="LysR_HTH_N"/>
</dbReference>
<dbReference type="CDD" id="cd08414">
    <property type="entry name" value="PBP2_LTTR_aromatics_like"/>
    <property type="match status" value="1"/>
</dbReference>
<dbReference type="PROSITE" id="PS50931">
    <property type="entry name" value="HTH_LYSR"/>
    <property type="match status" value="1"/>
</dbReference>
<organism evidence="6 7">
    <name type="scientific">Achromobacter deleyi</name>
    <dbReference type="NCBI Taxonomy" id="1353891"/>
    <lineage>
        <taxon>Bacteria</taxon>
        <taxon>Pseudomonadati</taxon>
        <taxon>Pseudomonadota</taxon>
        <taxon>Betaproteobacteria</taxon>
        <taxon>Burkholderiales</taxon>
        <taxon>Alcaligenaceae</taxon>
        <taxon>Achromobacter</taxon>
    </lineage>
</organism>
<dbReference type="InterPro" id="IPR005119">
    <property type="entry name" value="LysR_subst-bd"/>
</dbReference>
<name>A0A7T4B0V0_9BURK</name>
<dbReference type="GO" id="GO:0003700">
    <property type="term" value="F:DNA-binding transcription factor activity"/>
    <property type="evidence" value="ECO:0007669"/>
    <property type="project" value="InterPro"/>
</dbReference>
<dbReference type="SUPFAM" id="SSF53850">
    <property type="entry name" value="Periplasmic binding protein-like II"/>
    <property type="match status" value="1"/>
</dbReference>
<dbReference type="GO" id="GO:0032993">
    <property type="term" value="C:protein-DNA complex"/>
    <property type="evidence" value="ECO:0007669"/>
    <property type="project" value="TreeGrafter"/>
</dbReference>
<dbReference type="PRINTS" id="PR00039">
    <property type="entry name" value="HTHLYSR"/>
</dbReference>
<keyword evidence="2" id="KW-0805">Transcription regulation</keyword>